<dbReference type="InterPro" id="IPR036188">
    <property type="entry name" value="FAD/NAD-bd_sf"/>
</dbReference>
<dbReference type="PANTHER" id="PTHR43747:SF5">
    <property type="entry name" value="FAD-BINDING DOMAIN-CONTAINING PROTEIN"/>
    <property type="match status" value="1"/>
</dbReference>
<reference evidence="6 7" key="1">
    <citation type="submission" date="2018-02" db="EMBL/GenBank/DDBJ databases">
        <title>The genomes of Aspergillus section Nigri reveals drivers in fungal speciation.</title>
        <authorList>
            <consortium name="DOE Joint Genome Institute"/>
            <person name="Vesth T.C."/>
            <person name="Nybo J."/>
            <person name="Theobald S."/>
            <person name="Brandl J."/>
            <person name="Frisvad J.C."/>
            <person name="Nielsen K.F."/>
            <person name="Lyhne E.K."/>
            <person name="Kogle M.E."/>
            <person name="Kuo A."/>
            <person name="Riley R."/>
            <person name="Clum A."/>
            <person name="Nolan M."/>
            <person name="Lipzen A."/>
            <person name="Salamov A."/>
            <person name="Henrissat B."/>
            <person name="Wiebenga A."/>
            <person name="De vries R.P."/>
            <person name="Grigoriev I.V."/>
            <person name="Mortensen U.H."/>
            <person name="Andersen M.R."/>
            <person name="Baker S.E."/>
        </authorList>
    </citation>
    <scope>NUCLEOTIDE SEQUENCE [LARGE SCALE GENOMIC DNA]</scope>
    <source>
        <strain evidence="6 7">CBS 707.79</strain>
    </source>
</reference>
<keyword evidence="3" id="KW-0274">FAD</keyword>
<dbReference type="Pfam" id="PF01494">
    <property type="entry name" value="FAD_binding_3"/>
    <property type="match status" value="1"/>
</dbReference>
<dbReference type="EMBL" id="KZ825879">
    <property type="protein sequence ID" value="PYH94121.1"/>
    <property type="molecule type" value="Genomic_DNA"/>
</dbReference>
<evidence type="ECO:0000256" key="2">
    <source>
        <dbReference type="ARBA" id="ARBA00022630"/>
    </source>
</evidence>
<dbReference type="InterPro" id="IPR002938">
    <property type="entry name" value="FAD-bd"/>
</dbReference>
<comment type="similarity">
    <text evidence="1">Belongs to the flavin-dependent halogenase family.</text>
</comment>
<dbReference type="InterPro" id="IPR050816">
    <property type="entry name" value="Flavin-dep_Halogenase_NPB"/>
</dbReference>
<dbReference type="VEuPathDB" id="FungiDB:BO71DRAFT_380202"/>
<evidence type="ECO:0000313" key="7">
    <source>
        <dbReference type="Proteomes" id="UP000247810"/>
    </source>
</evidence>
<gene>
    <name evidence="6" type="ORF">BO71DRAFT_380202</name>
</gene>
<dbReference type="GO" id="GO:0016491">
    <property type="term" value="F:oxidoreductase activity"/>
    <property type="evidence" value="ECO:0007669"/>
    <property type="project" value="UniProtKB-KW"/>
</dbReference>
<evidence type="ECO:0000313" key="6">
    <source>
        <dbReference type="EMBL" id="PYH94121.1"/>
    </source>
</evidence>
<dbReference type="Gene3D" id="3.50.50.60">
    <property type="entry name" value="FAD/NAD(P)-binding domain"/>
    <property type="match status" value="1"/>
</dbReference>
<dbReference type="GO" id="GO:0071949">
    <property type="term" value="F:FAD binding"/>
    <property type="evidence" value="ECO:0007669"/>
    <property type="project" value="InterPro"/>
</dbReference>
<name>A0A319DAB0_9EURO</name>
<evidence type="ECO:0000259" key="5">
    <source>
        <dbReference type="Pfam" id="PF01494"/>
    </source>
</evidence>
<feature type="domain" description="FAD-binding" evidence="5">
    <location>
        <begin position="6"/>
        <end position="187"/>
    </location>
</feature>
<keyword evidence="7" id="KW-1185">Reference proteome</keyword>
<keyword evidence="4" id="KW-0560">Oxidoreductase</keyword>
<dbReference type="Proteomes" id="UP000247810">
    <property type="component" value="Unassembled WGS sequence"/>
</dbReference>
<accession>A0A319DAB0</accession>
<dbReference type="AlphaFoldDB" id="A0A319DAB0"/>
<dbReference type="STRING" id="1448320.A0A319DAB0"/>
<protein>
    <submittedName>
        <fullName evidence="6">FAD/NAD(P)-binding domain-containing protein</fullName>
    </submittedName>
</protein>
<sequence>MSIPSECDVLIVGGGPAGSYTAAVLALEGVDTVVLEAEKFPRYHIGESLLPSVRYFMDFIDLYDTFNNYGFLRKNGATFKFNSRLPGYTNFVAAGGAGNHAWNVLRSEADNIMFRHAETCGAKVFDGVKVGSIQFEEKASSGQDFQLGRPVHATWTQDGGGSGEFRFRYLVDASGRAGIISTKHMQNRQYNTGLKGMATWGYWEGAGTYGPGIGDPFSEALNDGSGWAWFIPLHDGTVSVGVTVKQDRIAQKKKNCESTSSLDFYLKCLKETPGIAGLLEEATLKSDIRCTSDWSYGATQYASPYLRIVGDAGCFIDPLFSSGIHLAMASGLSAAATICASMRGDCTEEEAALWHTRKIAEGYTRFLLVVSSSMKQIHGREQNLLNDLDEPGMDRAFEHFKPIIQGTVDTGGKMTKSDLQKSIEFCTAVIEKVEGGCFKDRVLSDDKPGAERGAAADVEEDKQCDETLMKLVRMNRVLDIDNFKVDVVNGMAPNVKRGSLGLVRVD</sequence>
<dbReference type="PANTHER" id="PTHR43747">
    <property type="entry name" value="FAD-BINDING PROTEIN"/>
    <property type="match status" value="1"/>
</dbReference>
<keyword evidence="2" id="KW-0285">Flavoprotein</keyword>
<evidence type="ECO:0000256" key="1">
    <source>
        <dbReference type="ARBA" id="ARBA00005706"/>
    </source>
</evidence>
<dbReference type="OrthoDB" id="3340390at2759"/>
<proteinExistence type="inferred from homology"/>
<organism evidence="6 7">
    <name type="scientific">Aspergillus ellipticus CBS 707.79</name>
    <dbReference type="NCBI Taxonomy" id="1448320"/>
    <lineage>
        <taxon>Eukaryota</taxon>
        <taxon>Fungi</taxon>
        <taxon>Dikarya</taxon>
        <taxon>Ascomycota</taxon>
        <taxon>Pezizomycotina</taxon>
        <taxon>Eurotiomycetes</taxon>
        <taxon>Eurotiomycetidae</taxon>
        <taxon>Eurotiales</taxon>
        <taxon>Aspergillaceae</taxon>
        <taxon>Aspergillus</taxon>
        <taxon>Aspergillus subgen. Circumdati</taxon>
    </lineage>
</organism>
<dbReference type="SUPFAM" id="SSF51905">
    <property type="entry name" value="FAD/NAD(P)-binding domain"/>
    <property type="match status" value="1"/>
</dbReference>
<evidence type="ECO:0000256" key="3">
    <source>
        <dbReference type="ARBA" id="ARBA00022827"/>
    </source>
</evidence>
<evidence type="ECO:0000256" key="4">
    <source>
        <dbReference type="ARBA" id="ARBA00023002"/>
    </source>
</evidence>
<dbReference type="PRINTS" id="PR00420">
    <property type="entry name" value="RNGMNOXGNASE"/>
</dbReference>